<reference evidence="3 4" key="1">
    <citation type="submission" date="2018-01" db="EMBL/GenBank/DDBJ databases">
        <title>Whole genome analyses suggest that Burkholderia sensu lato contains two further novel genera in the rhizoxinica-symbiotica group Mycetohabitans gen. nov., and Trinickia gen. nov.: implications for the evolution of diazotrophy and nodulation in the Burkholderiaceae.</title>
        <authorList>
            <person name="Estrada-de los Santos P."/>
            <person name="Palmer M."/>
            <person name="Chavez-Ramirez B."/>
            <person name="Beukes C."/>
            <person name="Steenkamp E.T."/>
            <person name="Hirsch A.M."/>
            <person name="Manyaka P."/>
            <person name="Maluk M."/>
            <person name="Lafos M."/>
            <person name="Crook M."/>
            <person name="Gross E."/>
            <person name="Simon M.F."/>
            <person name="Bueno dos Reis Junior F."/>
            <person name="Poole P.S."/>
            <person name="Venter S.N."/>
            <person name="James E.K."/>
        </authorList>
    </citation>
    <scope>NUCLEOTIDE SEQUENCE [LARGE SCALE GENOMIC DNA]</scope>
    <source>
        <strain evidence="3 4">JPY 581</strain>
    </source>
</reference>
<accession>A0A2N7X2E5</accession>
<dbReference type="Proteomes" id="UP000235777">
    <property type="component" value="Unassembled WGS sequence"/>
</dbReference>
<name>A0A2N7X2E5_9BURK</name>
<dbReference type="SUPFAM" id="SSF55729">
    <property type="entry name" value="Acyl-CoA N-acyltransferases (Nat)"/>
    <property type="match status" value="1"/>
</dbReference>
<proteinExistence type="predicted"/>
<keyword evidence="1" id="KW-0812">Transmembrane</keyword>
<protein>
    <submittedName>
        <fullName evidence="3">Cellulose biosynthesis protein CelD</fullName>
    </submittedName>
</protein>
<dbReference type="InterPro" id="IPR038740">
    <property type="entry name" value="BioF2-like_GNAT_dom"/>
</dbReference>
<feature type="transmembrane region" description="Helical" evidence="1">
    <location>
        <begin position="73"/>
        <end position="93"/>
    </location>
</feature>
<dbReference type="Pfam" id="PF13480">
    <property type="entry name" value="Acetyltransf_6"/>
    <property type="match status" value="1"/>
</dbReference>
<evidence type="ECO:0000313" key="4">
    <source>
        <dbReference type="Proteomes" id="UP000235777"/>
    </source>
</evidence>
<evidence type="ECO:0000313" key="3">
    <source>
        <dbReference type="EMBL" id="PMS35928.1"/>
    </source>
</evidence>
<organism evidence="3 4">
    <name type="scientific">Trinickia symbiotica</name>
    <dbReference type="NCBI Taxonomy" id="863227"/>
    <lineage>
        <taxon>Bacteria</taxon>
        <taxon>Pseudomonadati</taxon>
        <taxon>Pseudomonadota</taxon>
        <taxon>Betaproteobacteria</taxon>
        <taxon>Burkholderiales</taxon>
        <taxon>Burkholderiaceae</taxon>
        <taxon>Trinickia</taxon>
    </lineage>
</organism>
<comment type="caution">
    <text evidence="3">The sequence shown here is derived from an EMBL/GenBank/DDBJ whole genome shotgun (WGS) entry which is preliminary data.</text>
</comment>
<dbReference type="InterPro" id="IPR016181">
    <property type="entry name" value="Acyl_CoA_acyltransferase"/>
</dbReference>
<keyword evidence="1" id="KW-1133">Transmembrane helix</keyword>
<feature type="domain" description="BioF2-like acetyltransferase" evidence="2">
    <location>
        <begin position="199"/>
        <end position="344"/>
    </location>
</feature>
<dbReference type="EMBL" id="PNYC01000009">
    <property type="protein sequence ID" value="PMS35928.1"/>
    <property type="molecule type" value="Genomic_DNA"/>
</dbReference>
<evidence type="ECO:0000256" key="1">
    <source>
        <dbReference type="SAM" id="Phobius"/>
    </source>
</evidence>
<evidence type="ECO:0000259" key="2">
    <source>
        <dbReference type="Pfam" id="PF13480"/>
    </source>
</evidence>
<gene>
    <name evidence="3" type="ORF">C0Z20_15580</name>
</gene>
<keyword evidence="4" id="KW-1185">Reference proteome</keyword>
<keyword evidence="1" id="KW-0472">Membrane</keyword>
<dbReference type="RefSeq" id="WP_102607154.1">
    <property type="nucleotide sequence ID" value="NZ_KB890218.1"/>
</dbReference>
<sequence>MLARVATLPYPVRAAAGAALRREVRKVHSREEFAALRDSWEALAANVPDCPGHMTFDYCELAAQRVLTKGGSVSVAMVFSGSALVALWPLAIVTKGLVRMAKGLTCGTGDEYGGPLVDARANAAVYAAAVAAVRQVDADVLEVALVRNGSPLQRALDQGLPQSWVRSLLPERWRGLPGFTASLRDFPRWDDYVSTRSKSLRSTLRYRHKRLDAQGRAEFGWCRTVSDAAFVLRWLLENKRRWARTHGAYVPYLRDDGLRDFFVALARRTDLRTTPIVSYVRVDGVPVAASINLVGTRTVEGLVTTYDERFAACSVGALLAEFLVKWAHSTHRNFDFRPLYATYKESWANCRTWHETRVAVIQPRGRLIELSQLLVLLGRVKRKLLGERAA</sequence>
<dbReference type="AlphaFoldDB" id="A0A2N7X2E5"/>